<evidence type="ECO:0000256" key="6">
    <source>
        <dbReference type="ARBA" id="ARBA00023052"/>
    </source>
</evidence>
<evidence type="ECO:0000256" key="2">
    <source>
        <dbReference type="ARBA" id="ARBA00003906"/>
    </source>
</evidence>
<dbReference type="CDD" id="cd02016">
    <property type="entry name" value="TPP_E1_OGDC_like"/>
    <property type="match status" value="1"/>
</dbReference>
<dbReference type="InterPro" id="IPR029061">
    <property type="entry name" value="THDP-binding"/>
</dbReference>
<sequence>MSTSRPLFETTAAFAEDNVEFIENLYQRYLQDPDSVDPSWRERFRAMEQERASRPEPAAAPAEWPNALGHFGDVETVLRKQAAVDQLIYQFRTRGHQAADNNPLKLSPPLVLKDLDPAHYGLDEDDLDREFYVDILQNSMRLPLREILALMRETYCGSIGAEYMHIVDSDIKQWIQDWLESTRGRIYLNEERKKSLLKMLTAAEGIEKYLHRKYVGQKRFSLEGAESLIPLLDELIQRAGSLGTKEIVIGMAHRGRLNVLINILGKKPSTLFQEFEGTYDGAPPYASAGDVKYHMGFSSDIATPGGPVHLALAFNPSHLEIIDPVVEGSVRARQDRRDGDAEKAVLPVLIHGDAAFAGQGVVMETLNMAETRAYTTGGTIHVVVNNQIGFTTSNPFDARSTLYCTDVADMVQAPVFHVNGDDPEAVLFVTRLAVDYRMKFHRDVVIDLICYRRHGHNEADEPAVTQPSMYRFIRQHPPVRRLYADRLIAEGVIDREQEQRLEEDYQNALKRDEPVFRPVLQDATSYLKTRWDRYLGAKWTAPYDSTIPVDTARRLAEQMLQVPPGFALHPRAAAILETRRKMAAGELPMDWGFAENLAYASLLADGYNVRMSGQDVGRGTFFHRHAVLYDQESGDSYVPLQNLPGARGRFYIYDSLLSEEGVLGFEYGYASSEPEALVLWEAQFGDFANNAQVVIDQFIASGETKWGRLCGLTMLLPHGYEGQGPEHSSARLERYLQLCAEQNIQVCVPTTPAQIFHLLRRQMVRPYRKPLVVMTPKSLLRHKLAVSSLDELATGGFRNVIGEVDPHDPGKITRVVLCAGKVYYDLIETRRKENLSSVAIIRIEQLYPFPYDEFMRELGAYTNLKELIWCQEEPENQGAWHQIKHRFLSLLEKDITLIYAGRPMSAAPAVGQFHRHLEQQKKVVEDALFGAVTRDQSAKVVHAHRSHRA</sequence>
<dbReference type="Pfam" id="PF02779">
    <property type="entry name" value="Transket_pyr"/>
    <property type="match status" value="1"/>
</dbReference>
<dbReference type="Gene3D" id="3.40.50.11610">
    <property type="entry name" value="Multifunctional 2-oxoglutarate metabolism enzyme, C-terminal domain"/>
    <property type="match status" value="1"/>
</dbReference>
<evidence type="ECO:0000313" key="8">
    <source>
        <dbReference type="EMBL" id="CAL1241239.1"/>
    </source>
</evidence>
<evidence type="ECO:0000256" key="3">
    <source>
        <dbReference type="ARBA" id="ARBA00006936"/>
    </source>
</evidence>
<comment type="function">
    <text evidence="2">E1 component of the 2-oxoglutarate dehydrogenase (OGDH) complex which catalyzes the decarboxylation of 2-oxoglutarate, the first step in the conversion of 2-oxoglutarate to succinyl-CoA and CO(2).</text>
</comment>
<dbReference type="NCBIfam" id="NF006914">
    <property type="entry name" value="PRK09404.1"/>
    <property type="match status" value="1"/>
</dbReference>
<dbReference type="PANTHER" id="PTHR23152">
    <property type="entry name" value="2-OXOGLUTARATE DEHYDROGENASE"/>
    <property type="match status" value="1"/>
</dbReference>
<evidence type="ECO:0000256" key="4">
    <source>
        <dbReference type="ARBA" id="ARBA00012280"/>
    </source>
</evidence>
<dbReference type="Gene3D" id="3.40.50.12470">
    <property type="match status" value="1"/>
</dbReference>
<comment type="similarity">
    <text evidence="3">Belongs to the alpha-ketoglutarate dehydrogenase family.</text>
</comment>
<feature type="domain" description="Transketolase-like pyrimidine-binding" evidence="7">
    <location>
        <begin position="589"/>
        <end position="782"/>
    </location>
</feature>
<dbReference type="EMBL" id="OZ026884">
    <property type="protein sequence ID" value="CAL1241239.1"/>
    <property type="molecule type" value="Genomic_DNA"/>
</dbReference>
<reference evidence="8 9" key="1">
    <citation type="submission" date="2024-04" db="EMBL/GenBank/DDBJ databases">
        <authorList>
            <person name="Cremers G."/>
        </authorList>
    </citation>
    <scope>NUCLEOTIDE SEQUENCE [LARGE SCALE GENOMIC DNA]</scope>
    <source>
        <strain evidence="8">MeCH1-AG</strain>
    </source>
</reference>
<protein>
    <recommendedName>
        <fullName evidence="4">oxoglutarate dehydrogenase (succinyl-transferring)</fullName>
        <ecNumber evidence="4">1.2.4.2</ecNumber>
    </recommendedName>
</protein>
<dbReference type="SUPFAM" id="SSF52518">
    <property type="entry name" value="Thiamin diphosphate-binding fold (THDP-binding)"/>
    <property type="match status" value="2"/>
</dbReference>
<dbReference type="NCBIfam" id="NF008907">
    <property type="entry name" value="PRK12270.1"/>
    <property type="match status" value="1"/>
</dbReference>
<dbReference type="EC" id="1.2.4.2" evidence="4"/>
<dbReference type="Pfam" id="PF16078">
    <property type="entry name" value="2-oxogl_dehyd_N"/>
    <property type="match status" value="1"/>
</dbReference>
<accession>A0ABM9NKS6</accession>
<keyword evidence="6" id="KW-0786">Thiamine pyrophosphate</keyword>
<evidence type="ECO:0000313" key="9">
    <source>
        <dbReference type="Proteomes" id="UP001497493"/>
    </source>
</evidence>
<dbReference type="InterPro" id="IPR031717">
    <property type="entry name" value="ODO-1/KGD_C"/>
</dbReference>
<comment type="cofactor">
    <cofactor evidence="1">
        <name>thiamine diphosphate</name>
        <dbReference type="ChEBI" id="CHEBI:58937"/>
    </cofactor>
</comment>
<dbReference type="Gene3D" id="1.10.287.1150">
    <property type="entry name" value="TPP helical domain"/>
    <property type="match status" value="1"/>
</dbReference>
<dbReference type="InterPro" id="IPR005475">
    <property type="entry name" value="Transketolase-like_Pyr-bd"/>
</dbReference>
<dbReference type="NCBIfam" id="TIGR00239">
    <property type="entry name" value="2oxo_dh_E1"/>
    <property type="match status" value="1"/>
</dbReference>
<organism evidence="8 9">
    <name type="scientific">Candidatus Methylocalor cossyra</name>
    <dbReference type="NCBI Taxonomy" id="3108543"/>
    <lineage>
        <taxon>Bacteria</taxon>
        <taxon>Pseudomonadati</taxon>
        <taxon>Pseudomonadota</taxon>
        <taxon>Gammaproteobacteria</taxon>
        <taxon>Methylococcales</taxon>
        <taxon>Methylococcaceae</taxon>
        <taxon>Candidatus Methylocalor</taxon>
    </lineage>
</organism>
<dbReference type="InterPro" id="IPR042179">
    <property type="entry name" value="KGD_C_sf"/>
</dbReference>
<proteinExistence type="inferred from homology"/>
<dbReference type="PIRSF" id="PIRSF000157">
    <property type="entry name" value="Oxoglu_dh_E1"/>
    <property type="match status" value="1"/>
</dbReference>
<keyword evidence="9" id="KW-1185">Reference proteome</keyword>
<dbReference type="RefSeq" id="WP_348757769.1">
    <property type="nucleotide sequence ID" value="NZ_OZ026884.1"/>
</dbReference>
<dbReference type="PANTHER" id="PTHR23152:SF4">
    <property type="entry name" value="2-OXOADIPATE DEHYDROGENASE COMPLEX COMPONENT E1"/>
    <property type="match status" value="1"/>
</dbReference>
<dbReference type="Gene3D" id="3.40.50.970">
    <property type="match status" value="1"/>
</dbReference>
<dbReference type="GO" id="GO:0004591">
    <property type="term" value="F:oxoglutarate dehydrogenase (succinyl-transferring) activity"/>
    <property type="evidence" value="ECO:0007669"/>
    <property type="project" value="UniProtKB-EC"/>
</dbReference>
<dbReference type="Pfam" id="PF00676">
    <property type="entry name" value="E1_dh"/>
    <property type="match status" value="1"/>
</dbReference>
<evidence type="ECO:0000256" key="1">
    <source>
        <dbReference type="ARBA" id="ARBA00001964"/>
    </source>
</evidence>
<gene>
    <name evidence="8" type="primary">sucA</name>
    <name evidence="8" type="ORF">MECH1_V1_2463</name>
</gene>
<name>A0ABM9NKS6_9GAMM</name>
<dbReference type="InterPro" id="IPR001017">
    <property type="entry name" value="DH_E1"/>
</dbReference>
<dbReference type="Pfam" id="PF16870">
    <property type="entry name" value="OxoGdeHyase_C"/>
    <property type="match status" value="1"/>
</dbReference>
<keyword evidence="5 8" id="KW-0560">Oxidoreductase</keyword>
<evidence type="ECO:0000256" key="5">
    <source>
        <dbReference type="ARBA" id="ARBA00023002"/>
    </source>
</evidence>
<dbReference type="InterPro" id="IPR011603">
    <property type="entry name" value="2oxoglutarate_DH_E1"/>
</dbReference>
<dbReference type="Proteomes" id="UP001497493">
    <property type="component" value="Chromosome"/>
</dbReference>
<dbReference type="InterPro" id="IPR032106">
    <property type="entry name" value="2-oxogl_dehyd_N"/>
</dbReference>
<evidence type="ECO:0000259" key="7">
    <source>
        <dbReference type="SMART" id="SM00861"/>
    </source>
</evidence>
<dbReference type="SMART" id="SM00861">
    <property type="entry name" value="Transket_pyr"/>
    <property type="match status" value="1"/>
</dbReference>